<dbReference type="EMBL" id="QRDW01000001">
    <property type="protein sequence ID" value="RED53460.1"/>
    <property type="molecule type" value="Genomic_DNA"/>
</dbReference>
<gene>
    <name evidence="3" type="ORF">DFP90_101249</name>
</gene>
<dbReference type="Proteomes" id="UP000256845">
    <property type="component" value="Unassembled WGS sequence"/>
</dbReference>
<evidence type="ECO:0000313" key="3">
    <source>
        <dbReference type="EMBL" id="RED53460.1"/>
    </source>
</evidence>
<sequence>MASPWIRCCSLKRGAMFTRAKSSPTTEAEKKPVHHNQLSVLAQDLAIVGNLVSDGDIQIDGKVDGDVRSSKLTVGETAIVTGTIYGDHIRIAGTVKGEIVARVVVLTATARVTGDIRHDSLSIEAGAYVQGLCKRVEPDQLKQAMNTDQPENNPADSAQATRENTGAPGATVSSGPQTTGASGASAAE</sequence>
<dbReference type="InterPro" id="IPR007607">
    <property type="entry name" value="BacA/B"/>
</dbReference>
<dbReference type="PANTHER" id="PTHR35024">
    <property type="entry name" value="HYPOTHETICAL CYTOSOLIC PROTEIN"/>
    <property type="match status" value="1"/>
</dbReference>
<feature type="region of interest" description="Disordered" evidence="2">
    <location>
        <begin position="145"/>
        <end position="188"/>
    </location>
</feature>
<organism evidence="3 4">
    <name type="scientific">Aestuariispira insulae</name>
    <dbReference type="NCBI Taxonomy" id="1461337"/>
    <lineage>
        <taxon>Bacteria</taxon>
        <taxon>Pseudomonadati</taxon>
        <taxon>Pseudomonadota</taxon>
        <taxon>Alphaproteobacteria</taxon>
        <taxon>Rhodospirillales</taxon>
        <taxon>Kiloniellaceae</taxon>
        <taxon>Aestuariispira</taxon>
    </lineage>
</organism>
<name>A0A3D9HVJ4_9PROT</name>
<dbReference type="Pfam" id="PF04519">
    <property type="entry name" value="Bactofilin"/>
    <property type="match status" value="1"/>
</dbReference>
<comment type="similarity">
    <text evidence="1">Belongs to the bactofilin family.</text>
</comment>
<dbReference type="PANTHER" id="PTHR35024:SF4">
    <property type="entry name" value="POLYMER-FORMING CYTOSKELETAL PROTEIN"/>
    <property type="match status" value="1"/>
</dbReference>
<feature type="compositionally biased region" description="Polar residues" evidence="2">
    <location>
        <begin position="171"/>
        <end position="182"/>
    </location>
</feature>
<reference evidence="3 4" key="1">
    <citation type="submission" date="2018-07" db="EMBL/GenBank/DDBJ databases">
        <title>Genomic Encyclopedia of Type Strains, Phase III (KMG-III): the genomes of soil and plant-associated and newly described type strains.</title>
        <authorList>
            <person name="Whitman W."/>
        </authorList>
    </citation>
    <scope>NUCLEOTIDE SEQUENCE [LARGE SCALE GENOMIC DNA]</scope>
    <source>
        <strain evidence="3 4">CECT 8488</strain>
    </source>
</reference>
<protein>
    <submittedName>
        <fullName evidence="3">Cytoskeletal protein CcmA (Bactofilin family)</fullName>
    </submittedName>
</protein>
<feature type="compositionally biased region" description="Polar residues" evidence="2">
    <location>
        <begin position="145"/>
        <end position="164"/>
    </location>
</feature>
<accession>A0A3D9HVJ4</accession>
<comment type="caution">
    <text evidence="3">The sequence shown here is derived from an EMBL/GenBank/DDBJ whole genome shotgun (WGS) entry which is preliminary data.</text>
</comment>
<keyword evidence="4" id="KW-1185">Reference proteome</keyword>
<proteinExistence type="inferred from homology"/>
<evidence type="ECO:0000256" key="1">
    <source>
        <dbReference type="ARBA" id="ARBA00044755"/>
    </source>
</evidence>
<evidence type="ECO:0000256" key="2">
    <source>
        <dbReference type="SAM" id="MobiDB-lite"/>
    </source>
</evidence>
<dbReference type="AlphaFoldDB" id="A0A3D9HVJ4"/>
<evidence type="ECO:0000313" key="4">
    <source>
        <dbReference type="Proteomes" id="UP000256845"/>
    </source>
</evidence>